<comment type="caution">
    <text evidence="7">The sequence shown here is derived from an EMBL/GenBank/DDBJ whole genome shotgun (WGS) entry which is preliminary data.</text>
</comment>
<keyword evidence="2" id="KW-1003">Cell membrane</keyword>
<evidence type="ECO:0000256" key="1">
    <source>
        <dbReference type="ARBA" id="ARBA00004236"/>
    </source>
</evidence>
<accession>A0A9E5DCV6</accession>
<dbReference type="InterPro" id="IPR029044">
    <property type="entry name" value="Nucleotide-diphossugar_trans"/>
</dbReference>
<keyword evidence="4" id="KW-0808">Transferase</keyword>
<dbReference type="InterPro" id="IPR001173">
    <property type="entry name" value="Glyco_trans_2-like"/>
</dbReference>
<name>A0A9E5DCV6_9EURY</name>
<evidence type="ECO:0000256" key="5">
    <source>
        <dbReference type="ARBA" id="ARBA00023136"/>
    </source>
</evidence>
<keyword evidence="3" id="KW-0328">Glycosyltransferase</keyword>
<dbReference type="Pfam" id="PF00535">
    <property type="entry name" value="Glycos_transf_2"/>
    <property type="match status" value="1"/>
</dbReference>
<protein>
    <submittedName>
        <fullName evidence="7">Glycosyltransferase</fullName>
    </submittedName>
</protein>
<organism evidence="7 8">
    <name type="scientific">Methanoculleus formosensis</name>
    <dbReference type="NCBI Taxonomy" id="2590886"/>
    <lineage>
        <taxon>Archaea</taxon>
        <taxon>Methanobacteriati</taxon>
        <taxon>Methanobacteriota</taxon>
        <taxon>Stenosarchaea group</taxon>
        <taxon>Methanomicrobia</taxon>
        <taxon>Methanomicrobiales</taxon>
        <taxon>Methanomicrobiaceae</taxon>
        <taxon>Methanoculleus</taxon>
    </lineage>
</organism>
<dbReference type="SUPFAM" id="SSF53448">
    <property type="entry name" value="Nucleotide-diphospho-sugar transferases"/>
    <property type="match status" value="1"/>
</dbReference>
<dbReference type="PANTHER" id="PTHR43646:SF2">
    <property type="entry name" value="GLYCOSYLTRANSFERASE 2-LIKE DOMAIN-CONTAINING PROTEIN"/>
    <property type="match status" value="1"/>
</dbReference>
<dbReference type="Gene3D" id="3.90.550.10">
    <property type="entry name" value="Spore Coat Polysaccharide Biosynthesis Protein SpsA, Chain A"/>
    <property type="match status" value="1"/>
</dbReference>
<evidence type="ECO:0000259" key="6">
    <source>
        <dbReference type="Pfam" id="PF00535"/>
    </source>
</evidence>
<evidence type="ECO:0000256" key="4">
    <source>
        <dbReference type="ARBA" id="ARBA00022679"/>
    </source>
</evidence>
<evidence type="ECO:0000313" key="7">
    <source>
        <dbReference type="EMBL" id="MCT8337632.1"/>
    </source>
</evidence>
<evidence type="ECO:0000256" key="3">
    <source>
        <dbReference type="ARBA" id="ARBA00022676"/>
    </source>
</evidence>
<reference evidence="7" key="1">
    <citation type="submission" date="2019-06" db="EMBL/GenBank/DDBJ databases">
        <title>Methanoculleus strain from Tamsui River, Taipei, Taiwan.</title>
        <authorList>
            <person name="You Y.-T."/>
            <person name="Chen S.-C."/>
            <person name="Lai S.-J."/>
            <person name="Lee Y.-C."/>
            <person name="Lai M.-C."/>
        </authorList>
    </citation>
    <scope>NUCLEOTIDE SEQUENCE</scope>
    <source>
        <strain evidence="7">Afa-1</strain>
    </source>
</reference>
<keyword evidence="5" id="KW-0472">Membrane</keyword>
<dbReference type="PANTHER" id="PTHR43646">
    <property type="entry name" value="GLYCOSYLTRANSFERASE"/>
    <property type="match status" value="1"/>
</dbReference>
<dbReference type="GO" id="GO:0005886">
    <property type="term" value="C:plasma membrane"/>
    <property type="evidence" value="ECO:0007669"/>
    <property type="project" value="UniProtKB-SubCell"/>
</dbReference>
<proteinExistence type="predicted"/>
<evidence type="ECO:0000256" key="2">
    <source>
        <dbReference type="ARBA" id="ARBA00022475"/>
    </source>
</evidence>
<evidence type="ECO:0000313" key="8">
    <source>
        <dbReference type="Proteomes" id="UP001065682"/>
    </source>
</evidence>
<sequence>MISVVVPTYNEEQNIERCLRSLADQTVPRESYEIIVVDGDSKDKTRELAGPLADKVFIQTSKRVGGARNDGAMAARGDIVATTDADCILPRDWVERIERNFAERDIVQLYGTVYPIEDSFRNRLSLLGANIFSRLGYHTRTIYFTLGCNTAFDREAFMRAGMYRCIDAGDDLEIAQRMRKLGKVYLDPRLKVGFSMRRYQQFGTLKSLWEWFYIVLRGGETGNATYTQREYK</sequence>
<gene>
    <name evidence="7" type="ORF">FKB36_09090</name>
</gene>
<dbReference type="AlphaFoldDB" id="A0A9E5DCV6"/>
<comment type="subcellular location">
    <subcellularLocation>
        <location evidence="1">Cell membrane</location>
    </subcellularLocation>
</comment>
<dbReference type="EMBL" id="VHLL01000004">
    <property type="protein sequence ID" value="MCT8337632.1"/>
    <property type="molecule type" value="Genomic_DNA"/>
</dbReference>
<feature type="domain" description="Glycosyltransferase 2-like" evidence="6">
    <location>
        <begin position="3"/>
        <end position="158"/>
    </location>
</feature>
<keyword evidence="8" id="KW-1185">Reference proteome</keyword>
<dbReference type="RefSeq" id="WP_261597740.1">
    <property type="nucleotide sequence ID" value="NZ_VHLL01000004.1"/>
</dbReference>
<dbReference type="GO" id="GO:0016757">
    <property type="term" value="F:glycosyltransferase activity"/>
    <property type="evidence" value="ECO:0007669"/>
    <property type="project" value="UniProtKB-KW"/>
</dbReference>
<dbReference type="Proteomes" id="UP001065682">
    <property type="component" value="Unassembled WGS sequence"/>
</dbReference>